<dbReference type="Proteomes" id="UP001501436">
    <property type="component" value="Unassembled WGS sequence"/>
</dbReference>
<feature type="domain" description="N-acetyltransferase" evidence="1">
    <location>
        <begin position="4"/>
        <end position="147"/>
    </location>
</feature>
<protein>
    <recommendedName>
        <fullName evidence="1">N-acetyltransferase domain-containing protein</fullName>
    </recommendedName>
</protein>
<dbReference type="Pfam" id="PF00583">
    <property type="entry name" value="Acetyltransf_1"/>
    <property type="match status" value="1"/>
</dbReference>
<dbReference type="EMBL" id="BAABJI010000001">
    <property type="protein sequence ID" value="GAA4905852.1"/>
    <property type="molecule type" value="Genomic_DNA"/>
</dbReference>
<evidence type="ECO:0000259" key="1">
    <source>
        <dbReference type="PROSITE" id="PS51186"/>
    </source>
</evidence>
<dbReference type="InterPro" id="IPR000182">
    <property type="entry name" value="GNAT_dom"/>
</dbReference>
<gene>
    <name evidence="2" type="ORF">GCM10023313_05660</name>
</gene>
<organism evidence="2 3">
    <name type="scientific">Mucilaginibacter defluvii</name>
    <dbReference type="NCBI Taxonomy" id="1196019"/>
    <lineage>
        <taxon>Bacteria</taxon>
        <taxon>Pseudomonadati</taxon>
        <taxon>Bacteroidota</taxon>
        <taxon>Sphingobacteriia</taxon>
        <taxon>Sphingobacteriales</taxon>
        <taxon>Sphingobacteriaceae</taxon>
        <taxon>Mucilaginibacter</taxon>
    </lineage>
</organism>
<dbReference type="InterPro" id="IPR016181">
    <property type="entry name" value="Acyl_CoA_acyltransferase"/>
</dbReference>
<sequence>MPKISFAQHNHLDAIIKIWGLNRATLGLMPRDAFRDCIAKRWILVAEIDSHVVGYLQFRYTFRNQTISIVHLCVDKASRGQGIAESLLNKLVDEYKSKAIGIRLNCRSDYEQAIAFWTRYNFQPKGNLPSRGNNPNVHLVVWWFSFGRQDLFSVQQNNKVKAILDFNIIVKLRDLSVTDNSRDEIRQLQSDWLATEVEYYQTSETTSEIFRDDNQERRERSKVFLKNFQELNIDKPSIKQIEAELLKLFTGTSDNDRSDRRQIAESILSGFPYFVTLDEGILKQAKAIFSLYRLKVVKPSALIAEIDLTIHAEDYYPSKLSANSFTIAKMRPDERSAIDDNFLNTGKGEKKSSFTGLINDLVAKPTGCVRTIKEAEKIVSVFGYFEQGETLYVPIIRTKQYSLRQTIFIQNVNDLLKLALSKNKNFIVIADSCLTDIEKDLLTGLGFFEQQNTYIRGIKSGLYACNEVHEVIAPIAAKIPDLRNFASGLTPDAFVPGLTLEKLLWPMKLRDIDVPCFIIPIKPYYAKSLFDTKAAKSELFGVQPSLIWSIENVYYRNVKPNIERCPARILWYASAENYALRQKAIVGSSYLNEIVVGPAREVFAKHEKFGVYSWKKDILKLVKDDPNAPIKVLRFSDSESFSLPVSINKIKEILTRNDESDNNFQSPLRIKNSTFMELYSLGNGF</sequence>
<comment type="caution">
    <text evidence="2">The sequence shown here is derived from an EMBL/GenBank/DDBJ whole genome shotgun (WGS) entry which is preliminary data.</text>
</comment>
<dbReference type="CDD" id="cd04301">
    <property type="entry name" value="NAT_SF"/>
    <property type="match status" value="1"/>
</dbReference>
<evidence type="ECO:0000313" key="2">
    <source>
        <dbReference type="EMBL" id="GAA4905852.1"/>
    </source>
</evidence>
<name>A0ABP9FLB9_9SPHI</name>
<dbReference type="SUPFAM" id="SSF55729">
    <property type="entry name" value="Acyl-CoA N-acyltransferases (Nat)"/>
    <property type="match status" value="1"/>
</dbReference>
<reference evidence="3" key="1">
    <citation type="journal article" date="2019" name="Int. J. Syst. Evol. Microbiol.">
        <title>The Global Catalogue of Microorganisms (GCM) 10K type strain sequencing project: providing services to taxonomists for standard genome sequencing and annotation.</title>
        <authorList>
            <consortium name="The Broad Institute Genomics Platform"/>
            <consortium name="The Broad Institute Genome Sequencing Center for Infectious Disease"/>
            <person name="Wu L."/>
            <person name="Ma J."/>
        </authorList>
    </citation>
    <scope>NUCLEOTIDE SEQUENCE [LARGE SCALE GENOMIC DNA]</scope>
    <source>
        <strain evidence="3">JCM 18283</strain>
    </source>
</reference>
<accession>A0ABP9FLB9</accession>
<proteinExistence type="predicted"/>
<keyword evidence="3" id="KW-1185">Reference proteome</keyword>
<dbReference type="Gene3D" id="3.40.630.30">
    <property type="match status" value="1"/>
</dbReference>
<evidence type="ECO:0000313" key="3">
    <source>
        <dbReference type="Proteomes" id="UP001501436"/>
    </source>
</evidence>
<dbReference type="RefSeq" id="WP_345329386.1">
    <property type="nucleotide sequence ID" value="NZ_BAABJI010000001.1"/>
</dbReference>
<dbReference type="PROSITE" id="PS51186">
    <property type="entry name" value="GNAT"/>
    <property type="match status" value="1"/>
</dbReference>